<dbReference type="InterPro" id="IPR036907">
    <property type="entry name" value="5'-Nucleotdase_C_sf"/>
</dbReference>
<dbReference type="Proteomes" id="UP000193778">
    <property type="component" value="Unassembled WGS sequence"/>
</dbReference>
<evidence type="ECO:0000313" key="5">
    <source>
        <dbReference type="EMBL" id="SLN58105.1"/>
    </source>
</evidence>
<dbReference type="Pfam" id="PF00149">
    <property type="entry name" value="Metallophos"/>
    <property type="match status" value="1"/>
</dbReference>
<dbReference type="InterPro" id="IPR008334">
    <property type="entry name" value="5'-Nucleotdase_C"/>
</dbReference>
<dbReference type="Pfam" id="PF02872">
    <property type="entry name" value="5_nucleotid_C"/>
    <property type="match status" value="1"/>
</dbReference>
<dbReference type="AlphaFoldDB" id="A0A1X6ZPX7"/>
<dbReference type="SUPFAM" id="SSF55816">
    <property type="entry name" value="5'-nucleotidase (syn. UDP-sugar hydrolase), C-terminal domain"/>
    <property type="match status" value="1"/>
</dbReference>
<reference evidence="6" key="1">
    <citation type="submission" date="2017-03" db="EMBL/GenBank/DDBJ databases">
        <authorList>
            <person name="Rodrigo-Torres L."/>
            <person name="Arahal R.D."/>
            <person name="Lucena T."/>
        </authorList>
    </citation>
    <scope>NUCLEOTIDE SEQUENCE [LARGE SCALE GENOMIC DNA]</scope>
    <source>
        <strain evidence="6">CECT 8411</strain>
    </source>
</reference>
<proteinExistence type="inferred from homology"/>
<feature type="domain" description="Calcineurin-like phosphoesterase" evidence="3">
    <location>
        <begin position="14"/>
        <end position="246"/>
    </location>
</feature>
<dbReference type="SUPFAM" id="SSF56300">
    <property type="entry name" value="Metallo-dependent phosphatases"/>
    <property type="match status" value="1"/>
</dbReference>
<protein>
    <submittedName>
        <fullName evidence="5">Trifunctional nucleotide phosphoesterase protein YfkN</fullName>
    </submittedName>
</protein>
<comment type="similarity">
    <text evidence="2">Belongs to the 5'-nucleotidase family.</text>
</comment>
<evidence type="ECO:0000259" key="3">
    <source>
        <dbReference type="Pfam" id="PF00149"/>
    </source>
</evidence>
<keyword evidence="2" id="KW-0547">Nucleotide-binding</keyword>
<dbReference type="InterPro" id="IPR006179">
    <property type="entry name" value="5_nucleotidase/apyrase"/>
</dbReference>
<sequence length="624" mass="67769">MTRSPPLLHAVLKLRILATSDLHMNLNGFDYYTDAPEPTIGFTRTASLIRAARHEAEGDLVLLFDNGDSLQGTPIGDWAMGPAKAPHILMQAFGDLGYDAIGLGNHDFGFGLDVLDRVLADAPCPVICSNAHRTDMASVWQDHVILHRTAQVQDQKIPLKIGVFSVLPSQTAKWEAHHLRDKVVMDDILTCARDKVQALQTQGCDLILALAHTGLGSADATPGLENAIIPLAAIDGIDALIAGHSHLTLPGAAHDGIEHVDAARGLVHGKPVVMPGSAGSYLGLIDLKLGATEAGGWSVRDRRAELRPVCPAHSKGSPDPVVEDPRLLGIFANSHAETRKRAAEPVGRSDRHLHSFFSFCAQDRGLSLVAAAQAAGLRPYLVDTQFRDLPVLSAVSPSKFGGRAGPRFFTNVPPGEICLRHVNDLYVFPNELQAVVVTGEQIQDWLDMSVGVFNQLSPDHQTALVDPNRAGHNFDVLQGLTYQIDLSQPPRFGADGGLIDPGHRRVQDIRHDGRPLMNDQRFVVALNNYRAIGGGLFPFVDHVDRITLPVLSIQRLLQDYLSGQLPPDPLEQTPHPFRFAPMNACQTTLRTGQAARQHLAEIAEFEPHIVGSDEEGFLLIRLTL</sequence>
<dbReference type="InterPro" id="IPR004843">
    <property type="entry name" value="Calcineurin-like_PHP"/>
</dbReference>
<dbReference type="Gene3D" id="3.60.21.10">
    <property type="match status" value="1"/>
</dbReference>
<dbReference type="PANTHER" id="PTHR11575:SF6">
    <property type="entry name" value="2',3'-CYCLIC-NUCLEOTIDE 2'-PHOSPHODIESTERASE_3'-NUCLEOTIDASE"/>
    <property type="match status" value="1"/>
</dbReference>
<dbReference type="EMBL" id="FWFP01000008">
    <property type="protein sequence ID" value="SLN58105.1"/>
    <property type="molecule type" value="Genomic_DNA"/>
</dbReference>
<evidence type="ECO:0000256" key="2">
    <source>
        <dbReference type="RuleBase" id="RU362119"/>
    </source>
</evidence>
<feature type="domain" description="5'-Nucleotidase C-terminal" evidence="4">
    <location>
        <begin position="405"/>
        <end position="540"/>
    </location>
</feature>
<dbReference type="Gene3D" id="3.90.780.10">
    <property type="entry name" value="5'-Nucleotidase, C-terminal domain"/>
    <property type="match status" value="1"/>
</dbReference>
<keyword evidence="2" id="KW-0378">Hydrolase</keyword>
<organism evidence="5 6">
    <name type="scientific">Ruegeria meonggei</name>
    <dbReference type="NCBI Taxonomy" id="1446476"/>
    <lineage>
        <taxon>Bacteria</taxon>
        <taxon>Pseudomonadati</taxon>
        <taxon>Pseudomonadota</taxon>
        <taxon>Alphaproteobacteria</taxon>
        <taxon>Rhodobacterales</taxon>
        <taxon>Roseobacteraceae</taxon>
        <taxon>Ruegeria</taxon>
    </lineage>
</organism>
<dbReference type="PRINTS" id="PR01607">
    <property type="entry name" value="APYRASEFAMLY"/>
</dbReference>
<keyword evidence="1" id="KW-0732">Signal</keyword>
<dbReference type="PANTHER" id="PTHR11575">
    <property type="entry name" value="5'-NUCLEOTIDASE-RELATED"/>
    <property type="match status" value="1"/>
</dbReference>
<evidence type="ECO:0000259" key="4">
    <source>
        <dbReference type="Pfam" id="PF02872"/>
    </source>
</evidence>
<dbReference type="GO" id="GO:0016787">
    <property type="term" value="F:hydrolase activity"/>
    <property type="evidence" value="ECO:0007669"/>
    <property type="project" value="UniProtKB-KW"/>
</dbReference>
<dbReference type="GO" id="GO:0000166">
    <property type="term" value="F:nucleotide binding"/>
    <property type="evidence" value="ECO:0007669"/>
    <property type="project" value="UniProtKB-KW"/>
</dbReference>
<name>A0A1X6ZPX7_9RHOB</name>
<evidence type="ECO:0000313" key="6">
    <source>
        <dbReference type="Proteomes" id="UP000193778"/>
    </source>
</evidence>
<accession>A0A1X6ZPX7</accession>
<dbReference type="GO" id="GO:0030288">
    <property type="term" value="C:outer membrane-bounded periplasmic space"/>
    <property type="evidence" value="ECO:0007669"/>
    <property type="project" value="TreeGrafter"/>
</dbReference>
<dbReference type="InterPro" id="IPR029052">
    <property type="entry name" value="Metallo-depent_PP-like"/>
</dbReference>
<evidence type="ECO:0000256" key="1">
    <source>
        <dbReference type="ARBA" id="ARBA00022729"/>
    </source>
</evidence>
<dbReference type="NCBIfam" id="NF006938">
    <property type="entry name" value="PRK09420.1"/>
    <property type="match status" value="1"/>
</dbReference>
<gene>
    <name evidence="5" type="primary">yfkN_3</name>
    <name evidence="5" type="ORF">RUM8411_02827</name>
</gene>
<dbReference type="GO" id="GO:0009166">
    <property type="term" value="P:nucleotide catabolic process"/>
    <property type="evidence" value="ECO:0007669"/>
    <property type="project" value="InterPro"/>
</dbReference>
<keyword evidence="6" id="KW-1185">Reference proteome</keyword>